<dbReference type="Pfam" id="PF13618">
    <property type="entry name" value="Gluconate_2-dh3"/>
    <property type="match status" value="1"/>
</dbReference>
<keyword evidence="1" id="KW-1133">Transmembrane helix</keyword>
<name>A0ABS8YAP8_9BACL</name>
<accession>A0ABS8YAP8</accession>
<dbReference type="InterPro" id="IPR006311">
    <property type="entry name" value="TAT_signal"/>
</dbReference>
<organism evidence="2 3">
    <name type="scientific">Paenibacillus profundus</name>
    <dbReference type="NCBI Taxonomy" id="1173085"/>
    <lineage>
        <taxon>Bacteria</taxon>
        <taxon>Bacillati</taxon>
        <taxon>Bacillota</taxon>
        <taxon>Bacilli</taxon>
        <taxon>Bacillales</taxon>
        <taxon>Paenibacillaceae</taxon>
        <taxon>Paenibacillus</taxon>
    </lineage>
</organism>
<reference evidence="2 3" key="1">
    <citation type="submission" date="2021-11" db="EMBL/GenBank/DDBJ databases">
        <title>Draft genome sequence of Paenibacillus profundus YoMME, a new Gram-positive bacteria with exoelectrogenic properties.</title>
        <authorList>
            <person name="Hubenova Y."/>
            <person name="Hubenova E."/>
            <person name="Manasiev Y."/>
            <person name="Peykov S."/>
            <person name="Mitov M."/>
        </authorList>
    </citation>
    <scope>NUCLEOTIDE SEQUENCE [LARGE SCALE GENOMIC DNA]</scope>
    <source>
        <strain evidence="2 3">YoMME</strain>
    </source>
</reference>
<keyword evidence="1" id="KW-0472">Membrane</keyword>
<evidence type="ECO:0000313" key="2">
    <source>
        <dbReference type="EMBL" id="MCE5169018.1"/>
    </source>
</evidence>
<feature type="transmembrane region" description="Helical" evidence="1">
    <location>
        <begin position="20"/>
        <end position="38"/>
    </location>
</feature>
<dbReference type="EMBL" id="JAJNBZ010000003">
    <property type="protein sequence ID" value="MCE5169018.1"/>
    <property type="molecule type" value="Genomic_DNA"/>
</dbReference>
<dbReference type="PROSITE" id="PS51318">
    <property type="entry name" value="TAT"/>
    <property type="match status" value="1"/>
</dbReference>
<dbReference type="RefSeq" id="WP_019423506.1">
    <property type="nucleotide sequence ID" value="NZ_JAJNBZ010000003.1"/>
</dbReference>
<keyword evidence="1" id="KW-0812">Transmembrane</keyword>
<dbReference type="NCBIfam" id="TIGR01409">
    <property type="entry name" value="TAT_signal_seq"/>
    <property type="match status" value="1"/>
</dbReference>
<evidence type="ECO:0000256" key="1">
    <source>
        <dbReference type="SAM" id="Phobius"/>
    </source>
</evidence>
<dbReference type="InterPro" id="IPR027056">
    <property type="entry name" value="Gluconate_2DH_su3"/>
</dbReference>
<comment type="caution">
    <text evidence="2">The sequence shown here is derived from an EMBL/GenBank/DDBJ whole genome shotgun (WGS) entry which is preliminary data.</text>
</comment>
<dbReference type="InterPro" id="IPR019546">
    <property type="entry name" value="TAT_signal_bac_arc"/>
</dbReference>
<proteinExistence type="predicted"/>
<gene>
    <name evidence="2" type="ORF">LQV63_06805</name>
</gene>
<protein>
    <submittedName>
        <fullName evidence="2">Gluconate 2-dehydrogenase subunit 3 family protein</fullName>
    </submittedName>
</protein>
<keyword evidence="3" id="KW-1185">Reference proteome</keyword>
<evidence type="ECO:0000313" key="3">
    <source>
        <dbReference type="Proteomes" id="UP001199916"/>
    </source>
</evidence>
<dbReference type="Proteomes" id="UP001199916">
    <property type="component" value="Unassembled WGS sequence"/>
</dbReference>
<sequence length="256" mass="28632">MPEHKENQPRSGSRRNFLKVSGAALGGVVVGGVVGAVLNNSLTKPKEQPPAATPEEQPPAADFNQALMYFNQEQFRITEAAVERIFPKDELGPGAIELGAAYYIDHQLANQWGINARDYMMGPFFKGEMTQGEYPSIKRHELFSMGLDALKGFSMKKYNKPFTELADNEKDEVLKSFEAGKDVILSNGDTTASFFKMLRSLTLEGAYSDPLYGGNKNMLGWKMRNYPGNQMSYLNIIDKPDFVKIEPKSLHEHMTH</sequence>